<feature type="transmembrane region" description="Helical" evidence="2">
    <location>
        <begin position="82"/>
        <end position="115"/>
    </location>
</feature>
<keyword evidence="1" id="KW-0997">Cell inner membrane</keyword>
<dbReference type="Pfam" id="PF04304">
    <property type="entry name" value="DUF454"/>
    <property type="match status" value="1"/>
</dbReference>
<evidence type="ECO:0000256" key="2">
    <source>
        <dbReference type="SAM" id="Phobius"/>
    </source>
</evidence>
<organism evidence="3 4">
    <name type="scientific">Shewanella vesiculosa</name>
    <dbReference type="NCBI Taxonomy" id="518738"/>
    <lineage>
        <taxon>Bacteria</taxon>
        <taxon>Pseudomonadati</taxon>
        <taxon>Pseudomonadota</taxon>
        <taxon>Gammaproteobacteria</taxon>
        <taxon>Alteromonadales</taxon>
        <taxon>Shewanellaceae</taxon>
        <taxon>Shewanella</taxon>
    </lineage>
</organism>
<dbReference type="InterPro" id="IPR007401">
    <property type="entry name" value="DUF454"/>
</dbReference>
<dbReference type="PANTHER" id="PTHR35813:SF1">
    <property type="entry name" value="INNER MEMBRANE PROTEIN YBAN"/>
    <property type="match status" value="1"/>
</dbReference>
<evidence type="ECO:0000313" key="3">
    <source>
        <dbReference type="EMBL" id="MEO3684327.1"/>
    </source>
</evidence>
<comment type="caution">
    <text evidence="3">The sequence shown here is derived from an EMBL/GenBank/DDBJ whole genome shotgun (WGS) entry which is preliminary data.</text>
</comment>
<evidence type="ECO:0000256" key="1">
    <source>
        <dbReference type="PIRNR" id="PIRNR016789"/>
    </source>
</evidence>
<protein>
    <recommendedName>
        <fullName evidence="1">Inner membrane protein</fullName>
    </recommendedName>
</protein>
<reference evidence="3 4" key="1">
    <citation type="submission" date="2024-05" db="EMBL/GenBank/DDBJ databases">
        <title>Genome sequencing of Marine Estuary Bacteria, Shewanella vesiculosa and S. baltica, and Pseudomonas syringae.</title>
        <authorList>
            <person name="Gurung A."/>
            <person name="Maclea K.S."/>
        </authorList>
    </citation>
    <scope>NUCLEOTIDE SEQUENCE [LARGE SCALE GENOMIC DNA]</scope>
    <source>
        <strain evidence="3 4">1A</strain>
    </source>
</reference>
<dbReference type="PANTHER" id="PTHR35813">
    <property type="entry name" value="INNER MEMBRANE PROTEIN YBAN"/>
    <property type="match status" value="1"/>
</dbReference>
<keyword evidence="1" id="KW-1003">Cell membrane</keyword>
<name>A0ABV0FU08_9GAMM</name>
<gene>
    <name evidence="3" type="ORF">ABHN84_18810</name>
</gene>
<dbReference type="EMBL" id="JBDPZN010000011">
    <property type="protein sequence ID" value="MEO3684327.1"/>
    <property type="molecule type" value="Genomic_DNA"/>
</dbReference>
<accession>A0ABV0FU08</accession>
<evidence type="ECO:0000313" key="4">
    <source>
        <dbReference type="Proteomes" id="UP001477278"/>
    </source>
</evidence>
<keyword evidence="1 2" id="KW-0472">Membrane</keyword>
<dbReference type="RefSeq" id="WP_124016065.1">
    <property type="nucleotide sequence ID" value="NZ_JBDPZN010000011.1"/>
</dbReference>
<proteinExistence type="predicted"/>
<keyword evidence="4" id="KW-1185">Reference proteome</keyword>
<dbReference type="Proteomes" id="UP001477278">
    <property type="component" value="Unassembled WGS sequence"/>
</dbReference>
<keyword evidence="2" id="KW-0812">Transmembrane</keyword>
<dbReference type="PIRSF" id="PIRSF016789">
    <property type="entry name" value="DUF454"/>
    <property type="match status" value="1"/>
</dbReference>
<sequence>MAVKRGFFLIIGLCSLVLGLIGIVLPLLPTVPFILLAAFCFSRSNDRLHHWLVNHPWFAEGIRQWQSNRALSRPLKKKAMLMSVLSFGVSIAIVPIVWVKMMLLCMMLFLVFFLWRIPELE</sequence>
<feature type="transmembrane region" description="Helical" evidence="2">
    <location>
        <begin position="6"/>
        <end position="39"/>
    </location>
</feature>
<comment type="subcellular location">
    <subcellularLocation>
        <location evidence="1">Cell inner membrane</location>
        <topology evidence="1">Multi-pass membrane protein</topology>
    </subcellularLocation>
</comment>
<keyword evidence="2" id="KW-1133">Transmembrane helix</keyword>